<evidence type="ECO:0000256" key="1">
    <source>
        <dbReference type="SAM" id="Coils"/>
    </source>
</evidence>
<dbReference type="STRING" id="99656.SAMN05421659_110101"/>
<sequence>MINVEEVCKHIQSYIEIYEFVQQDEKTIPEVKAYLMEECGKPESTARAHIEAVKKSDTGLLQFSKNKICLSLEKAMQFESALTDIFHWDEYDYRSGELYECKKDLDKAKKTIVEANKRIKKLDDINIEEMMSRRKEIKEYEQKEDRAKLQNQALEKEVIKAKMGRNVVDSASVRLKESWNSYGQKFFKINEIYPALDPDTCLLSSYFHQIGAENKLTAAKLKGVAFGRAFSDRVLRNVVENIRPFRKLRNCIWPNRDVLTTEELLAYDGLTNSEKLALYAFFSKRYSKEKREILEQAAKNGINAEFVIRILETYIVNKKTKEAFLEALKLAESDSEYQFRMKFAKELIMKQWWIEAEYNGKKTSFQLVPVQELEKIQSDLKNLELSVEYKLDSSFGPVDQRSEE</sequence>
<organism evidence="2 3">
    <name type="scientific">[Clostridium] fimetarium</name>
    <dbReference type="NCBI Taxonomy" id="99656"/>
    <lineage>
        <taxon>Bacteria</taxon>
        <taxon>Bacillati</taxon>
        <taxon>Bacillota</taxon>
        <taxon>Clostridia</taxon>
        <taxon>Lachnospirales</taxon>
        <taxon>Lachnospiraceae</taxon>
    </lineage>
</organism>
<accession>A0A1I0R008</accession>
<feature type="coiled-coil region" evidence="1">
    <location>
        <begin position="98"/>
        <end position="157"/>
    </location>
</feature>
<dbReference type="EMBL" id="FOJI01000010">
    <property type="protein sequence ID" value="SEW33368.1"/>
    <property type="molecule type" value="Genomic_DNA"/>
</dbReference>
<keyword evidence="1" id="KW-0175">Coiled coil</keyword>
<dbReference type="Proteomes" id="UP000199701">
    <property type="component" value="Unassembled WGS sequence"/>
</dbReference>
<dbReference type="OrthoDB" id="2059499at2"/>
<name>A0A1I0R008_9FIRM</name>
<proteinExistence type="predicted"/>
<dbReference type="AlphaFoldDB" id="A0A1I0R008"/>
<reference evidence="2 3" key="1">
    <citation type="submission" date="2016-10" db="EMBL/GenBank/DDBJ databases">
        <authorList>
            <person name="de Groot N.N."/>
        </authorList>
    </citation>
    <scope>NUCLEOTIDE SEQUENCE [LARGE SCALE GENOMIC DNA]</scope>
    <source>
        <strain evidence="2 3">DSM 9179</strain>
    </source>
</reference>
<evidence type="ECO:0000313" key="3">
    <source>
        <dbReference type="Proteomes" id="UP000199701"/>
    </source>
</evidence>
<keyword evidence="3" id="KW-1185">Reference proteome</keyword>
<gene>
    <name evidence="2" type="ORF">SAMN05421659_110101</name>
</gene>
<protein>
    <submittedName>
        <fullName evidence="2">Uncharacterized protein</fullName>
    </submittedName>
</protein>
<evidence type="ECO:0000313" key="2">
    <source>
        <dbReference type="EMBL" id="SEW33368.1"/>
    </source>
</evidence>
<dbReference type="RefSeq" id="WP_092454841.1">
    <property type="nucleotide sequence ID" value="NZ_FOJI01000010.1"/>
</dbReference>